<reference evidence="3" key="1">
    <citation type="journal article" date="2011" name="Genome Res.">
        <title>Phylogeny-wide analysis of social amoeba genomes highlights ancient origins for complex intercellular communication.</title>
        <authorList>
            <person name="Heidel A.J."/>
            <person name="Lawal H.M."/>
            <person name="Felder M."/>
            <person name="Schilde C."/>
            <person name="Helps N.R."/>
            <person name="Tunggal B."/>
            <person name="Rivero F."/>
            <person name="John U."/>
            <person name="Schleicher M."/>
            <person name="Eichinger L."/>
            <person name="Platzer M."/>
            <person name="Noegel A.A."/>
            <person name="Schaap P."/>
            <person name="Gloeckner G."/>
        </authorList>
    </citation>
    <scope>NUCLEOTIDE SEQUENCE [LARGE SCALE GENOMIC DNA]</scope>
    <source>
        <strain evidence="3">SH3</strain>
    </source>
</reference>
<keyword evidence="3" id="KW-1185">Reference proteome</keyword>
<evidence type="ECO:0000256" key="1">
    <source>
        <dbReference type="SAM" id="Phobius"/>
    </source>
</evidence>
<organism evidence="2 3">
    <name type="scientific">Cavenderia fasciculata</name>
    <name type="common">Slime mold</name>
    <name type="synonym">Dictyostelium fasciculatum</name>
    <dbReference type="NCBI Taxonomy" id="261658"/>
    <lineage>
        <taxon>Eukaryota</taxon>
        <taxon>Amoebozoa</taxon>
        <taxon>Evosea</taxon>
        <taxon>Eumycetozoa</taxon>
        <taxon>Dictyostelia</taxon>
        <taxon>Acytosteliales</taxon>
        <taxon>Cavenderiaceae</taxon>
        <taxon>Cavenderia</taxon>
    </lineage>
</organism>
<gene>
    <name evidence="2" type="ORF">DFA_09705</name>
</gene>
<name>F4Q8D3_CACFS</name>
<keyword evidence="1" id="KW-1133">Transmembrane helix</keyword>
<dbReference type="Proteomes" id="UP000007797">
    <property type="component" value="Unassembled WGS sequence"/>
</dbReference>
<feature type="transmembrane region" description="Helical" evidence="1">
    <location>
        <begin position="21"/>
        <end position="39"/>
    </location>
</feature>
<sequence length="212" mass="22985">MFTLSALKWSRIVATRFDLRMSYVIIILLFIIGDFFLYASHAPRDPSLPNILTLFKLHVLNLNSLVISNDLGITSIPVGFPFGMTSLQNFDIYAPNLVQIDYNSFKSNSPLISLRTGGSPLNSVVPLASSITFRRLTTISHGFTLSAPLTLAFHQDYFPALLSIEIGSTGNNKITTPLAAVINSSSITQVTWYVMKGGREGGGGGGRGSVVL</sequence>
<protein>
    <submittedName>
        <fullName evidence="2">Uncharacterized protein</fullName>
    </submittedName>
</protein>
<proteinExistence type="predicted"/>
<dbReference type="GeneID" id="14867930"/>
<accession>F4Q8D3</accession>
<dbReference type="RefSeq" id="XP_004352358.1">
    <property type="nucleotide sequence ID" value="XM_004352306.1"/>
</dbReference>
<keyword evidence="1" id="KW-0812">Transmembrane</keyword>
<dbReference type="KEGG" id="dfa:DFA_09705"/>
<evidence type="ECO:0000313" key="2">
    <source>
        <dbReference type="EMBL" id="EGG16033.1"/>
    </source>
</evidence>
<evidence type="ECO:0000313" key="3">
    <source>
        <dbReference type="Proteomes" id="UP000007797"/>
    </source>
</evidence>
<dbReference type="SUPFAM" id="SSF52058">
    <property type="entry name" value="L domain-like"/>
    <property type="match status" value="1"/>
</dbReference>
<dbReference type="AlphaFoldDB" id="F4Q8D3"/>
<dbReference type="EMBL" id="GL883025">
    <property type="protein sequence ID" value="EGG16033.1"/>
    <property type="molecule type" value="Genomic_DNA"/>
</dbReference>
<keyword evidence="1" id="KW-0472">Membrane</keyword>